<evidence type="ECO:0000313" key="2">
    <source>
        <dbReference type="Proteomes" id="UP000095512"/>
    </source>
</evidence>
<name>A0A174VF04_9FIRM</name>
<reference evidence="1 2" key="1">
    <citation type="submission" date="2015-09" db="EMBL/GenBank/DDBJ databases">
        <authorList>
            <consortium name="Pathogen Informatics"/>
        </authorList>
    </citation>
    <scope>NUCLEOTIDE SEQUENCE [LARGE SCALE GENOMIC DNA]</scope>
    <source>
        <strain evidence="1 2">2789STDY5834865</strain>
    </source>
</reference>
<dbReference type="EMBL" id="CZAB01000183">
    <property type="protein sequence ID" value="CUQ30887.1"/>
    <property type="molecule type" value="Genomic_DNA"/>
</dbReference>
<sequence length="174" mass="21014">MYQSREENWLGEKRTKFEKADFTIKTIHLEVDRAHQFLYIVNDTLQKCEGVGFLYDEKEEPEHLITLVFQAYDDVHFPIGYADKGCYLLDSKFIYKRYCHFRDNIYKDEIFDSRCGKSEYYSSLFRLGILKPYGESKEPVCKVRFDYYSKPDYKKCFCISSDLIDFDMRKMRVY</sequence>
<accession>A0A174VF04</accession>
<dbReference type="RefSeq" id="WP_057573280.1">
    <property type="nucleotide sequence ID" value="NZ_CZAB01000183.1"/>
</dbReference>
<dbReference type="AlphaFoldDB" id="A0A174VF04"/>
<protein>
    <submittedName>
        <fullName evidence="1">Uncharacterized protein</fullName>
    </submittedName>
</protein>
<evidence type="ECO:0000313" key="1">
    <source>
        <dbReference type="EMBL" id="CUQ30887.1"/>
    </source>
</evidence>
<organism evidence="1 2">
    <name type="scientific">Enterocloster clostridioformis</name>
    <dbReference type="NCBI Taxonomy" id="1531"/>
    <lineage>
        <taxon>Bacteria</taxon>
        <taxon>Bacillati</taxon>
        <taxon>Bacillota</taxon>
        <taxon>Clostridia</taxon>
        <taxon>Lachnospirales</taxon>
        <taxon>Lachnospiraceae</taxon>
        <taxon>Enterocloster</taxon>
    </lineage>
</organism>
<gene>
    <name evidence="1" type="ORF">ERS852480_05384</name>
</gene>
<proteinExistence type="predicted"/>
<dbReference type="Proteomes" id="UP000095512">
    <property type="component" value="Unassembled WGS sequence"/>
</dbReference>